<evidence type="ECO:0000256" key="2">
    <source>
        <dbReference type="ARBA" id="ARBA00004603"/>
    </source>
</evidence>
<evidence type="ECO:0000313" key="8">
    <source>
        <dbReference type="EMBL" id="ORX78437.1"/>
    </source>
</evidence>
<keyword evidence="4" id="KW-0967">Endosome</keyword>
<evidence type="ECO:0000256" key="1">
    <source>
        <dbReference type="ARBA" id="ARBA00004412"/>
    </source>
</evidence>
<keyword evidence="5" id="KW-0175">Coiled coil</keyword>
<proteinExistence type="inferred from homology"/>
<name>A0A1Y1WXZ5_9FUNG</name>
<feature type="region of interest" description="Disordered" evidence="6">
    <location>
        <begin position="227"/>
        <end position="278"/>
    </location>
</feature>
<reference evidence="8 9" key="1">
    <citation type="submission" date="2016-08" db="EMBL/GenBank/DDBJ databases">
        <title>A Parts List for Fungal Cellulosomes Revealed by Comparative Genomics.</title>
        <authorList>
            <consortium name="DOE Joint Genome Institute"/>
            <person name="Haitjema C.H."/>
            <person name="Gilmore S.P."/>
            <person name="Henske J.K."/>
            <person name="Solomon K.V."/>
            <person name="De Groot R."/>
            <person name="Kuo A."/>
            <person name="Mondo S.J."/>
            <person name="Salamov A.A."/>
            <person name="Labutti K."/>
            <person name="Zhao Z."/>
            <person name="Chiniquy J."/>
            <person name="Barry K."/>
            <person name="Brewer H.M."/>
            <person name="Purvine S.O."/>
            <person name="Wright A.T."/>
            <person name="Boxma B."/>
            <person name="Van Alen T."/>
            <person name="Hackstein J.H."/>
            <person name="Baker S.E."/>
            <person name="Grigoriev I.V."/>
            <person name="O'Malley M.A."/>
        </authorList>
    </citation>
    <scope>NUCLEOTIDE SEQUENCE [LARGE SCALE GENOMIC DNA]</scope>
    <source>
        <strain evidence="8 9">S4</strain>
    </source>
</reference>
<dbReference type="GO" id="GO:0031902">
    <property type="term" value="C:late endosome membrane"/>
    <property type="evidence" value="ECO:0007669"/>
    <property type="project" value="TreeGrafter"/>
</dbReference>
<dbReference type="InterPro" id="IPR039724">
    <property type="entry name" value="WDR91"/>
</dbReference>
<dbReference type="InterPro" id="IPR056327">
    <property type="entry name" value="ARMC9_CTLH-like_dom"/>
</dbReference>
<dbReference type="EMBL" id="MCFG01000210">
    <property type="protein sequence ID" value="ORX78437.1"/>
    <property type="molecule type" value="Genomic_DNA"/>
</dbReference>
<dbReference type="Pfam" id="PF23138">
    <property type="entry name" value="CTLH_Armc9"/>
    <property type="match status" value="1"/>
</dbReference>
<gene>
    <name evidence="8" type="ORF">BCR32DRAFT_295044</name>
</gene>
<organism evidence="8 9">
    <name type="scientific">Anaeromyces robustus</name>
    <dbReference type="NCBI Taxonomy" id="1754192"/>
    <lineage>
        <taxon>Eukaryota</taxon>
        <taxon>Fungi</taxon>
        <taxon>Fungi incertae sedis</taxon>
        <taxon>Chytridiomycota</taxon>
        <taxon>Chytridiomycota incertae sedis</taxon>
        <taxon>Neocallimastigomycetes</taxon>
        <taxon>Neocallimastigales</taxon>
        <taxon>Neocallimastigaceae</taxon>
        <taxon>Anaeromyces</taxon>
    </lineage>
</organism>
<evidence type="ECO:0000259" key="7">
    <source>
        <dbReference type="Pfam" id="PF23138"/>
    </source>
</evidence>
<accession>A0A1Y1WXZ5</accession>
<evidence type="ECO:0000256" key="3">
    <source>
        <dbReference type="ARBA" id="ARBA00006128"/>
    </source>
</evidence>
<reference evidence="8 9" key="2">
    <citation type="submission" date="2016-08" db="EMBL/GenBank/DDBJ databases">
        <title>Pervasive Adenine N6-methylation of Active Genes in Fungi.</title>
        <authorList>
            <consortium name="DOE Joint Genome Institute"/>
            <person name="Mondo S.J."/>
            <person name="Dannebaum R.O."/>
            <person name="Kuo R.C."/>
            <person name="Labutti K."/>
            <person name="Haridas S."/>
            <person name="Kuo A."/>
            <person name="Salamov A."/>
            <person name="Ahrendt S.R."/>
            <person name="Lipzen A."/>
            <person name="Sullivan W."/>
            <person name="Andreopoulos W.B."/>
            <person name="Clum A."/>
            <person name="Lindquist E."/>
            <person name="Daum C."/>
            <person name="Ramamoorthy G.K."/>
            <person name="Gryganskyi A."/>
            <person name="Culley D."/>
            <person name="Magnuson J.K."/>
            <person name="James T.Y."/>
            <person name="O'Malley M.A."/>
            <person name="Stajich J.E."/>
            <person name="Spatafora J.W."/>
            <person name="Visel A."/>
            <person name="Grigoriev I.V."/>
        </authorList>
    </citation>
    <scope>NUCLEOTIDE SEQUENCE [LARGE SCALE GENOMIC DNA]</scope>
    <source>
        <strain evidence="8 9">S4</strain>
    </source>
</reference>
<dbReference type="InterPro" id="IPR015943">
    <property type="entry name" value="WD40/YVTN_repeat-like_dom_sf"/>
</dbReference>
<dbReference type="GO" id="GO:0045022">
    <property type="term" value="P:early endosome to late endosome transport"/>
    <property type="evidence" value="ECO:0007669"/>
    <property type="project" value="InterPro"/>
</dbReference>
<dbReference type="STRING" id="1754192.A0A1Y1WXZ5"/>
<keyword evidence="9" id="KW-1185">Reference proteome</keyword>
<dbReference type="PANTHER" id="PTHR13083">
    <property type="entry name" value="WD REPEAT-CONTAINING PROTEIN 91"/>
    <property type="match status" value="1"/>
</dbReference>
<feature type="compositionally biased region" description="Basic and acidic residues" evidence="6">
    <location>
        <begin position="227"/>
        <end position="263"/>
    </location>
</feature>
<dbReference type="GO" id="GO:0031901">
    <property type="term" value="C:early endosome membrane"/>
    <property type="evidence" value="ECO:0007669"/>
    <property type="project" value="TreeGrafter"/>
</dbReference>
<dbReference type="OrthoDB" id="193023at2759"/>
<comment type="similarity">
    <text evidence="3">Belongs to the WD repeat WDR91 family.</text>
</comment>
<evidence type="ECO:0000313" key="9">
    <source>
        <dbReference type="Proteomes" id="UP000193944"/>
    </source>
</evidence>
<evidence type="ECO:0000256" key="6">
    <source>
        <dbReference type="SAM" id="MobiDB-lite"/>
    </source>
</evidence>
<sequence length="643" mass="75043">METTDELIKEYLLFRGFFNTFRNFDLESKNDRDKGFKAELVVEQLFSYINSSDINELLEFWKYLDSRFFSQIDSRFCMTLKRMEISLLKYYIVVQIQKNKKDKILEFYNILGNELLGKSEWDHNWFAIPFIKKPESNPLFKIYFSKQWLETFTSSLTNFLNTIFQNITLPSLLNFNTDRYIRKAQECEIQALRNLIDNLKTELDASDNKITSLRQMLSQNYNPITEKELNPIHENLKNDNKDNPIHESLKNDTKDNSKIKDITNESQQKKSNKKDDANQVNVIDSKINDDVIYEMKNLTDSEHRIMMLNQDLIHTFSNKLIASKISTNMGNIVSCIDNKNKVYLYNIETSSCNSFDDLPSEYTVMEWGNKSDNIINIGLKNNNIRSINTNTKSFKDIQILNNYCTSIEYSNNNNDYIYSILQNPNETNIGLINIKDGIIEKVLYKEENSNVNNFLKINNNSTLLAYGNDKGLIRLFDLRTNKHISKFESNELALSLYINDNDLIYIINNEYISKWNISFDNHDLSSDKDKEQPLKQSSSSTSLLNYPLSLQSKIKINLKSSPITTSNSNLFNNIHINSDTKYIMLPNFNENEINIYNVNNGEYEISSDKFSSDIECFDVNQNFTQSVVGCTNGSLYLNRWLYV</sequence>
<feature type="coiled-coil region" evidence="5">
    <location>
        <begin position="182"/>
        <end position="216"/>
    </location>
</feature>
<dbReference type="SUPFAM" id="SSF69322">
    <property type="entry name" value="Tricorn protease domain 2"/>
    <property type="match status" value="1"/>
</dbReference>
<evidence type="ECO:0000256" key="4">
    <source>
        <dbReference type="ARBA" id="ARBA00022753"/>
    </source>
</evidence>
<dbReference type="PANTHER" id="PTHR13083:SF3">
    <property type="entry name" value="WD REPEAT-CONTAINING PROTEIN 91"/>
    <property type="match status" value="1"/>
</dbReference>
<comment type="subcellular location">
    <subcellularLocation>
        <location evidence="1">Early endosome</location>
    </subcellularLocation>
    <subcellularLocation>
        <location evidence="2">Late endosome</location>
    </subcellularLocation>
</comment>
<evidence type="ECO:0000256" key="5">
    <source>
        <dbReference type="SAM" id="Coils"/>
    </source>
</evidence>
<feature type="domain" description="ARMC9 CTLH-like" evidence="7">
    <location>
        <begin position="48"/>
        <end position="166"/>
    </location>
</feature>
<dbReference type="AlphaFoldDB" id="A0A1Y1WXZ5"/>
<protein>
    <submittedName>
        <fullName evidence="8">WD40 repeat-like protein</fullName>
    </submittedName>
</protein>
<dbReference type="GO" id="GO:0141039">
    <property type="term" value="F:phosphatidylinositol 3-kinase inhibitor activity"/>
    <property type="evidence" value="ECO:0007669"/>
    <property type="project" value="InterPro"/>
</dbReference>
<dbReference type="Gene3D" id="2.130.10.10">
    <property type="entry name" value="YVTN repeat-like/Quinoprotein amine dehydrogenase"/>
    <property type="match status" value="1"/>
</dbReference>
<dbReference type="GO" id="GO:0051898">
    <property type="term" value="P:negative regulation of phosphatidylinositol 3-kinase/protein kinase B signal transduction"/>
    <property type="evidence" value="ECO:0007669"/>
    <property type="project" value="InterPro"/>
</dbReference>
<comment type="caution">
    <text evidence="8">The sequence shown here is derived from an EMBL/GenBank/DDBJ whole genome shotgun (WGS) entry which is preliminary data.</text>
</comment>
<dbReference type="Proteomes" id="UP000193944">
    <property type="component" value="Unassembled WGS sequence"/>
</dbReference>